<evidence type="ECO:0000313" key="1">
    <source>
        <dbReference type="EMBL" id="KWZ76960.1"/>
    </source>
</evidence>
<protein>
    <submittedName>
        <fullName evidence="1">Uncharacterized protein</fullName>
    </submittedName>
</protein>
<proteinExistence type="predicted"/>
<dbReference type="AlphaFoldDB" id="A0A133KBQ0"/>
<name>A0A133KBQ0_HEYCO</name>
<organism evidence="1 2">
    <name type="scientific">Heyndrickxia coagulans</name>
    <name type="common">Weizmannia coagulans</name>
    <dbReference type="NCBI Taxonomy" id="1398"/>
    <lineage>
        <taxon>Bacteria</taxon>
        <taxon>Bacillati</taxon>
        <taxon>Bacillota</taxon>
        <taxon>Bacilli</taxon>
        <taxon>Bacillales</taxon>
        <taxon>Bacillaceae</taxon>
        <taxon>Heyndrickxia</taxon>
    </lineage>
</organism>
<dbReference type="Proteomes" id="UP000070376">
    <property type="component" value="Unassembled WGS sequence"/>
</dbReference>
<accession>A0A133KBQ0</accession>
<dbReference type="EMBL" id="LRPN01000183">
    <property type="protein sequence ID" value="KWZ76960.1"/>
    <property type="molecule type" value="Genomic_DNA"/>
</dbReference>
<gene>
    <name evidence="1" type="ORF">HMPREF3213_03562</name>
</gene>
<sequence length="69" mass="7939">MKNFKDIFVNDADTYFEKVPAIYEKFLSHVKKGAIPIVVKRLMGAPYFCKYDIVGCWLFISVTMPTNVS</sequence>
<reference evidence="2" key="1">
    <citation type="submission" date="2016-01" db="EMBL/GenBank/DDBJ databases">
        <authorList>
            <person name="Mitreva M."/>
            <person name="Pepin K.H."/>
            <person name="Mihindukulasuriya K.A."/>
            <person name="Fulton R."/>
            <person name="Fronick C."/>
            <person name="O'Laughlin M."/>
            <person name="Miner T."/>
            <person name="Herter B."/>
            <person name="Rosa B.A."/>
            <person name="Cordes M."/>
            <person name="Tomlinson C."/>
            <person name="Wollam A."/>
            <person name="Palsikar V.B."/>
            <person name="Mardis E.R."/>
            <person name="Wilson R.K."/>
        </authorList>
    </citation>
    <scope>NUCLEOTIDE SEQUENCE [LARGE SCALE GENOMIC DNA]</scope>
    <source>
        <strain evidence="2">GED7749B</strain>
    </source>
</reference>
<evidence type="ECO:0000313" key="2">
    <source>
        <dbReference type="Proteomes" id="UP000070376"/>
    </source>
</evidence>
<dbReference type="PATRIC" id="fig|1398.22.peg.3567"/>
<comment type="caution">
    <text evidence="1">The sequence shown here is derived from an EMBL/GenBank/DDBJ whole genome shotgun (WGS) entry which is preliminary data.</text>
</comment>